<evidence type="ECO:0000256" key="2">
    <source>
        <dbReference type="ARBA" id="ARBA00010705"/>
    </source>
</evidence>
<evidence type="ECO:0000256" key="10">
    <source>
        <dbReference type="SAM" id="MobiDB-lite"/>
    </source>
</evidence>
<keyword evidence="3 9" id="KW-0813">Transport</keyword>
<feature type="region of interest" description="Disordered" evidence="10">
    <location>
        <begin position="139"/>
        <end position="164"/>
    </location>
</feature>
<evidence type="ECO:0000256" key="6">
    <source>
        <dbReference type="ARBA" id="ARBA00022982"/>
    </source>
</evidence>
<proteinExistence type="inferred from homology"/>
<dbReference type="GO" id="GO:0006120">
    <property type="term" value="P:mitochondrial electron transport, NADH to ubiquinone"/>
    <property type="evidence" value="ECO:0007669"/>
    <property type="project" value="InterPro"/>
</dbReference>
<evidence type="ECO:0000313" key="11">
    <source>
        <dbReference type="EMBL" id="KAA3673584.1"/>
    </source>
</evidence>
<protein>
    <recommendedName>
        <fullName evidence="9">NADH dehydrogenase [ubiquinone] 1 alpha subcomplex subunit 8</fullName>
    </recommendedName>
</protein>
<keyword evidence="5" id="KW-0677">Repeat</keyword>
<evidence type="ECO:0000256" key="8">
    <source>
        <dbReference type="ARBA" id="ARBA00023157"/>
    </source>
</evidence>
<evidence type="ECO:0000256" key="5">
    <source>
        <dbReference type="ARBA" id="ARBA00022737"/>
    </source>
</evidence>
<keyword evidence="12" id="KW-1185">Reference proteome</keyword>
<keyword evidence="9" id="KW-0999">Mitochondrion inner membrane</keyword>
<sequence length="178" mass="20814">MVSLDVPLPTFEELEIPEIKLTAVPLLAAGIHLAKFCDEQCKEFMLCRYETHDPRACISEGKVVTDCAHKFFKLVKRHCAEEFTAYFTCLHKYGGPTYRLEKCRSTQYPFDACIKEHLKQDRPEPGYFNRVRLHKTNRPRYEPGLAPMPEQLPDLPNFSDLPEPERMSQRRKINDWIV</sequence>
<evidence type="ECO:0000256" key="7">
    <source>
        <dbReference type="ARBA" id="ARBA00023128"/>
    </source>
</evidence>
<organism evidence="11 12">
    <name type="scientific">Paragonimus westermani</name>
    <dbReference type="NCBI Taxonomy" id="34504"/>
    <lineage>
        <taxon>Eukaryota</taxon>
        <taxon>Metazoa</taxon>
        <taxon>Spiralia</taxon>
        <taxon>Lophotrochozoa</taxon>
        <taxon>Platyhelminthes</taxon>
        <taxon>Trematoda</taxon>
        <taxon>Digenea</taxon>
        <taxon>Plagiorchiida</taxon>
        <taxon>Troglotremata</taxon>
        <taxon>Troglotrematidae</taxon>
        <taxon>Paragonimus</taxon>
    </lineage>
</organism>
<comment type="caution">
    <text evidence="11">The sequence shown here is derived from an EMBL/GenBank/DDBJ whole genome shotgun (WGS) entry which is preliminary data.</text>
</comment>
<evidence type="ECO:0000256" key="9">
    <source>
        <dbReference type="PIRNR" id="PIRNR017016"/>
    </source>
</evidence>
<keyword evidence="11" id="KW-0830">Ubiquinone</keyword>
<gene>
    <name evidence="11" type="ORF">DEA37_0001818</name>
</gene>
<dbReference type="AlphaFoldDB" id="A0A5J4NDD9"/>
<dbReference type="InterPro" id="IPR016680">
    <property type="entry name" value="NDUFA8"/>
</dbReference>
<keyword evidence="9" id="KW-0472">Membrane</keyword>
<keyword evidence="6 9" id="KW-0249">Electron transport</keyword>
<evidence type="ECO:0000256" key="3">
    <source>
        <dbReference type="ARBA" id="ARBA00022448"/>
    </source>
</evidence>
<comment type="similarity">
    <text evidence="2 9">Belongs to the complex I NDUFA8 subunit family.</text>
</comment>
<comment type="subcellular location">
    <subcellularLocation>
        <location evidence="9">Mitochondrion inner membrane</location>
    </subcellularLocation>
</comment>
<dbReference type="EMBL" id="QNGE01003810">
    <property type="protein sequence ID" value="KAA3673584.1"/>
    <property type="molecule type" value="Genomic_DNA"/>
</dbReference>
<keyword evidence="8" id="KW-1015">Disulfide bond</keyword>
<evidence type="ECO:0000256" key="1">
    <source>
        <dbReference type="ARBA" id="ARBA00003195"/>
    </source>
</evidence>
<accession>A0A5J4NDD9</accession>
<dbReference type="Proteomes" id="UP000324629">
    <property type="component" value="Unassembled WGS sequence"/>
</dbReference>
<keyword evidence="4 9" id="KW-0679">Respiratory chain</keyword>
<name>A0A5J4NDD9_9TREM</name>
<evidence type="ECO:0000313" key="12">
    <source>
        <dbReference type="Proteomes" id="UP000324629"/>
    </source>
</evidence>
<reference evidence="11 12" key="1">
    <citation type="journal article" date="2019" name="Gigascience">
        <title>Whole-genome sequence of the oriental lung fluke Paragonimus westermani.</title>
        <authorList>
            <person name="Oey H."/>
            <person name="Zakrzewski M."/>
            <person name="Narain K."/>
            <person name="Devi K.R."/>
            <person name="Agatsuma T."/>
            <person name="Nawaratna S."/>
            <person name="Gobert G.N."/>
            <person name="Jones M.K."/>
            <person name="Ragan M.A."/>
            <person name="McManus D.P."/>
            <person name="Krause L."/>
        </authorList>
    </citation>
    <scope>NUCLEOTIDE SEQUENCE [LARGE SCALE GENOMIC DNA]</scope>
    <source>
        <strain evidence="11 12">IND2009</strain>
    </source>
</reference>
<comment type="function">
    <text evidence="1 9">Accessory subunit of the mitochondrial membrane respiratory chain NADH dehydrogenase (Complex I), that is believed not to be involved in catalysis. Complex I functions in the transfer of electrons from NADH to the respiratory chain. The immediate electron acceptor for the enzyme is believed to be ubiquinone.</text>
</comment>
<evidence type="ECO:0000256" key="4">
    <source>
        <dbReference type="ARBA" id="ARBA00022660"/>
    </source>
</evidence>
<dbReference type="PIRSF" id="PIRSF017016">
    <property type="entry name" value="NDUA8"/>
    <property type="match status" value="1"/>
</dbReference>
<dbReference type="GO" id="GO:0005743">
    <property type="term" value="C:mitochondrial inner membrane"/>
    <property type="evidence" value="ECO:0007669"/>
    <property type="project" value="UniProtKB-SubCell"/>
</dbReference>
<dbReference type="PANTHER" id="PTHR13344:SF0">
    <property type="entry name" value="NADH DEHYDROGENASE [UBIQUINONE] 1 ALPHA SUBCOMPLEX SUBUNIT 8"/>
    <property type="match status" value="1"/>
</dbReference>
<dbReference type="PANTHER" id="PTHR13344">
    <property type="entry name" value="NADH-UBIQUINONE OXIDOREDUCTASE"/>
    <property type="match status" value="1"/>
</dbReference>
<keyword evidence="7 9" id="KW-0496">Mitochondrion</keyword>